<feature type="compositionally biased region" description="Low complexity" evidence="8">
    <location>
        <begin position="1"/>
        <end position="16"/>
    </location>
</feature>
<reference evidence="10 11" key="1">
    <citation type="submission" date="2024-03" db="EMBL/GenBank/DDBJ databases">
        <title>Adaptation during the transition from Ophiocordyceps entomopathogen to insect associate is accompanied by gene loss and intensified selection.</title>
        <authorList>
            <person name="Ward C.M."/>
            <person name="Onetto C.A."/>
            <person name="Borneman A.R."/>
        </authorList>
    </citation>
    <scope>NUCLEOTIDE SEQUENCE [LARGE SCALE GENOMIC DNA]</scope>
    <source>
        <strain evidence="10">AWRI1</strain>
        <tissue evidence="10">Single Adult Female</tissue>
    </source>
</reference>
<dbReference type="PANTHER" id="PTHR10003">
    <property type="entry name" value="SUPEROXIDE DISMUTASE CU-ZN -RELATED"/>
    <property type="match status" value="1"/>
</dbReference>
<dbReference type="GO" id="GO:0004784">
    <property type="term" value="F:superoxide dismutase activity"/>
    <property type="evidence" value="ECO:0007669"/>
    <property type="project" value="UniProtKB-EC"/>
</dbReference>
<evidence type="ECO:0000313" key="11">
    <source>
        <dbReference type="Proteomes" id="UP001367676"/>
    </source>
</evidence>
<dbReference type="CDD" id="cd00305">
    <property type="entry name" value="Cu-Zn_Superoxide_Dismutase"/>
    <property type="match status" value="1"/>
</dbReference>
<dbReference type="PROSITE" id="PS00087">
    <property type="entry name" value="SOD_CU_ZN_1"/>
    <property type="match status" value="1"/>
</dbReference>
<dbReference type="GO" id="GO:0005507">
    <property type="term" value="F:copper ion binding"/>
    <property type="evidence" value="ECO:0007669"/>
    <property type="project" value="InterPro"/>
</dbReference>
<dbReference type="SUPFAM" id="SSF49329">
    <property type="entry name" value="Cu,Zn superoxide dismutase-like"/>
    <property type="match status" value="1"/>
</dbReference>
<evidence type="ECO:0000256" key="1">
    <source>
        <dbReference type="ARBA" id="ARBA00010457"/>
    </source>
</evidence>
<gene>
    <name evidence="10" type="ORF">V9T40_000601</name>
</gene>
<evidence type="ECO:0000256" key="5">
    <source>
        <dbReference type="ARBA" id="ARBA00023002"/>
    </source>
</evidence>
<evidence type="ECO:0000256" key="3">
    <source>
        <dbReference type="ARBA" id="ARBA00022833"/>
    </source>
</evidence>
<dbReference type="Gene3D" id="2.60.40.200">
    <property type="entry name" value="Superoxide dismutase, copper/zinc binding domain"/>
    <property type="match status" value="1"/>
</dbReference>
<evidence type="ECO:0000256" key="7">
    <source>
        <dbReference type="RuleBase" id="RU000393"/>
    </source>
</evidence>
<feature type="region of interest" description="Disordered" evidence="8">
    <location>
        <begin position="1"/>
        <end position="22"/>
    </location>
</feature>
<dbReference type="PRINTS" id="PR00068">
    <property type="entry name" value="CUZNDISMTASE"/>
</dbReference>
<dbReference type="EC" id="1.15.1.1" evidence="7"/>
<evidence type="ECO:0000259" key="9">
    <source>
        <dbReference type="Pfam" id="PF00080"/>
    </source>
</evidence>
<dbReference type="Proteomes" id="UP001367676">
    <property type="component" value="Unassembled WGS sequence"/>
</dbReference>
<dbReference type="PROSITE" id="PS00332">
    <property type="entry name" value="SOD_CU_ZN_2"/>
    <property type="match status" value="1"/>
</dbReference>
<keyword evidence="6 7" id="KW-0186">Copper</keyword>
<evidence type="ECO:0000313" key="10">
    <source>
        <dbReference type="EMBL" id="KAK7579972.1"/>
    </source>
</evidence>
<dbReference type="InterPro" id="IPR018152">
    <property type="entry name" value="SOD_Cu/Zn_BS"/>
</dbReference>
<proteinExistence type="inferred from homology"/>
<evidence type="ECO:0000256" key="8">
    <source>
        <dbReference type="SAM" id="MobiDB-lite"/>
    </source>
</evidence>
<comment type="cofactor">
    <cofactor evidence="7">
        <name>Cu cation</name>
        <dbReference type="ChEBI" id="CHEBI:23378"/>
    </cofactor>
    <text evidence="7">Binds 1 copper ion per subunit.</text>
</comment>
<dbReference type="InterPro" id="IPR001424">
    <property type="entry name" value="SOD_Cu_Zn_dom"/>
</dbReference>
<evidence type="ECO:0000256" key="4">
    <source>
        <dbReference type="ARBA" id="ARBA00022862"/>
    </source>
</evidence>
<keyword evidence="3 7" id="KW-0862">Zinc</keyword>
<keyword evidence="4" id="KW-0049">Antioxidant</keyword>
<dbReference type="Pfam" id="PF00080">
    <property type="entry name" value="Sod_Cu"/>
    <property type="match status" value="1"/>
</dbReference>
<evidence type="ECO:0000256" key="2">
    <source>
        <dbReference type="ARBA" id="ARBA00022723"/>
    </source>
</evidence>
<sequence length="169" mass="17537">MGIPSTTSSSEELPSEGNEPRKAIAVVTGPTVRGNITFIQNGKRVIIVGRVTGLTKGLHGFHIHEKGDLSNGCASTGSHFNPDSKNHGSPTDNNRHIGDLGNILADDQGVAMVNITDDLISLTGTKRNILGRAVVIHADTDDLGRGGEHDSMTTGHAGARVACGIVGTL</sequence>
<feature type="domain" description="Superoxide dismutase copper/zinc binding" evidence="9">
    <location>
        <begin position="32"/>
        <end position="166"/>
    </location>
</feature>
<organism evidence="10 11">
    <name type="scientific">Parthenolecanium corni</name>
    <dbReference type="NCBI Taxonomy" id="536013"/>
    <lineage>
        <taxon>Eukaryota</taxon>
        <taxon>Metazoa</taxon>
        <taxon>Ecdysozoa</taxon>
        <taxon>Arthropoda</taxon>
        <taxon>Hexapoda</taxon>
        <taxon>Insecta</taxon>
        <taxon>Pterygota</taxon>
        <taxon>Neoptera</taxon>
        <taxon>Paraneoptera</taxon>
        <taxon>Hemiptera</taxon>
        <taxon>Sternorrhyncha</taxon>
        <taxon>Coccoidea</taxon>
        <taxon>Coccidae</taxon>
        <taxon>Parthenolecanium</taxon>
    </lineage>
</organism>
<dbReference type="InterPro" id="IPR036423">
    <property type="entry name" value="SOD-like_Cu/Zn_dom_sf"/>
</dbReference>
<comment type="similarity">
    <text evidence="1 7">Belongs to the Cu-Zn superoxide dismutase family.</text>
</comment>
<keyword evidence="2 7" id="KW-0479">Metal-binding</keyword>
<name>A0AAN9Y0L5_9HEMI</name>
<comment type="function">
    <text evidence="7">Destroys radicals which are normally produced within the cells and which are toxic to biological systems.</text>
</comment>
<dbReference type="FunFam" id="2.60.40.200:FF:000001">
    <property type="entry name" value="Superoxide dismutase [Cu-Zn]"/>
    <property type="match status" value="1"/>
</dbReference>
<dbReference type="EMBL" id="JBBCAQ010000034">
    <property type="protein sequence ID" value="KAK7579972.1"/>
    <property type="molecule type" value="Genomic_DNA"/>
</dbReference>
<evidence type="ECO:0000256" key="6">
    <source>
        <dbReference type="ARBA" id="ARBA00023008"/>
    </source>
</evidence>
<comment type="caution">
    <text evidence="10">The sequence shown here is derived from an EMBL/GenBank/DDBJ whole genome shotgun (WGS) entry which is preliminary data.</text>
</comment>
<dbReference type="InterPro" id="IPR024134">
    <property type="entry name" value="SOD_Cu/Zn_/chaperone"/>
</dbReference>
<accession>A0AAN9Y0L5</accession>
<keyword evidence="5 7" id="KW-0560">Oxidoreductase</keyword>
<dbReference type="AlphaFoldDB" id="A0AAN9Y0L5"/>
<comment type="catalytic activity">
    <reaction evidence="7">
        <text>2 superoxide + 2 H(+) = H2O2 + O2</text>
        <dbReference type="Rhea" id="RHEA:20696"/>
        <dbReference type="ChEBI" id="CHEBI:15378"/>
        <dbReference type="ChEBI" id="CHEBI:15379"/>
        <dbReference type="ChEBI" id="CHEBI:16240"/>
        <dbReference type="ChEBI" id="CHEBI:18421"/>
        <dbReference type="EC" id="1.15.1.1"/>
    </reaction>
</comment>
<protein>
    <recommendedName>
        <fullName evidence="7">Superoxide dismutase [Cu-Zn]</fullName>
        <ecNumber evidence="7">1.15.1.1</ecNumber>
    </recommendedName>
</protein>
<keyword evidence="11" id="KW-1185">Reference proteome</keyword>
<comment type="cofactor">
    <cofactor evidence="7">
        <name>Zn(2+)</name>
        <dbReference type="ChEBI" id="CHEBI:29105"/>
    </cofactor>
    <text evidence="7">Binds 1 zinc ion per subunit.</text>
</comment>